<dbReference type="CDD" id="cd10912">
    <property type="entry name" value="PIN_YacP-like"/>
    <property type="match status" value="1"/>
</dbReference>
<gene>
    <name evidence="1" type="ORF">DOK78_000434</name>
</gene>
<evidence type="ECO:0008006" key="3">
    <source>
        <dbReference type="Google" id="ProtNLM"/>
    </source>
</evidence>
<dbReference type="PANTHER" id="PTHR34547">
    <property type="entry name" value="YACP-LIKE NYN DOMAIN PROTEIN"/>
    <property type="match status" value="1"/>
</dbReference>
<protein>
    <recommendedName>
        <fullName evidence="3">DNA-binding protein</fullName>
    </recommendedName>
</protein>
<evidence type="ECO:0000313" key="2">
    <source>
        <dbReference type="Proteomes" id="UP000664701"/>
    </source>
</evidence>
<accession>A0ABZ2SN92</accession>
<proteinExistence type="predicted"/>
<dbReference type="PANTHER" id="PTHR34547:SF1">
    <property type="entry name" value="YACP-LIKE NYN DOMAIN PROTEIN"/>
    <property type="match status" value="1"/>
</dbReference>
<keyword evidence="2" id="KW-1185">Reference proteome</keyword>
<sequence length="180" mass="20975">MKTQLLLVDGYNMIGAWPELVTLKNQDRLEDAREALLQRLSNYAKYENIRVIVVFDAQLVPGITQNYTKYQLEVVFTEEGETADSYIERVAGELNNRLTQVTVATSDLAEQWVVFSQGALRTSARELYKTVEKTEKTIHQHQQDIHFTNYRRNSPWDEKQLSALEQKLKELSQKKPRNKK</sequence>
<name>A0ABZ2SN92_9ENTE</name>
<dbReference type="RefSeq" id="WP_207941917.1">
    <property type="nucleotide sequence ID" value="NZ_CP147251.1"/>
</dbReference>
<dbReference type="EMBL" id="CP147251">
    <property type="protein sequence ID" value="WYJ75846.1"/>
    <property type="molecule type" value="Genomic_DNA"/>
</dbReference>
<evidence type="ECO:0000313" key="1">
    <source>
        <dbReference type="EMBL" id="WYJ75846.1"/>
    </source>
</evidence>
<dbReference type="Pfam" id="PF05991">
    <property type="entry name" value="NYN_YacP"/>
    <property type="match status" value="1"/>
</dbReference>
<organism evidence="1 2">
    <name type="scientific">Candidatus Enterococcus lowellii</name>
    <dbReference type="NCBI Taxonomy" id="2230877"/>
    <lineage>
        <taxon>Bacteria</taxon>
        <taxon>Bacillati</taxon>
        <taxon>Bacillota</taxon>
        <taxon>Bacilli</taxon>
        <taxon>Lactobacillales</taxon>
        <taxon>Enterococcaceae</taxon>
        <taxon>Enterococcus</taxon>
    </lineage>
</organism>
<reference evidence="1 2" key="1">
    <citation type="submission" date="2024-03" db="EMBL/GenBank/DDBJ databases">
        <title>The Genome Sequence of Enterococcus sp. DIV2402.</title>
        <authorList>
            <consortium name="The Broad Institute Genomics Platform"/>
            <consortium name="The Broad Institute Microbial Omics Core"/>
            <consortium name="The Broad Institute Genomic Center for Infectious Diseases"/>
            <person name="Earl A."/>
            <person name="Manson A."/>
            <person name="Gilmore M."/>
            <person name="Schwartman J."/>
            <person name="Shea T."/>
            <person name="Abouelleil A."/>
            <person name="Cao P."/>
            <person name="Chapman S."/>
            <person name="Cusick C."/>
            <person name="Young S."/>
            <person name="Neafsey D."/>
            <person name="Nusbaum C."/>
            <person name="Birren B."/>
        </authorList>
    </citation>
    <scope>NUCLEOTIDE SEQUENCE [LARGE SCALE GENOMIC DNA]</scope>
    <source>
        <strain evidence="1 2">DIV2402</strain>
    </source>
</reference>
<dbReference type="InterPro" id="IPR010298">
    <property type="entry name" value="YacP-like"/>
</dbReference>
<dbReference type="Proteomes" id="UP000664701">
    <property type="component" value="Chromosome"/>
</dbReference>